<evidence type="ECO:0000259" key="3">
    <source>
        <dbReference type="Pfam" id="PF06259"/>
    </source>
</evidence>
<organism evidence="4 5">
    <name type="scientific">Actinacidiphila acididurans</name>
    <dbReference type="NCBI Taxonomy" id="2784346"/>
    <lineage>
        <taxon>Bacteria</taxon>
        <taxon>Bacillati</taxon>
        <taxon>Actinomycetota</taxon>
        <taxon>Actinomycetes</taxon>
        <taxon>Kitasatosporales</taxon>
        <taxon>Streptomycetaceae</taxon>
        <taxon>Actinacidiphila</taxon>
    </lineage>
</organism>
<reference evidence="4 5" key="1">
    <citation type="submission" date="2021-01" db="EMBL/GenBank/DDBJ databases">
        <title>Streptomyces acididurans sp. nov., isolated from a peat swamp forest soil.</title>
        <authorList>
            <person name="Chantavorakit T."/>
            <person name="Duangmal K."/>
        </authorList>
    </citation>
    <scope>NUCLEOTIDE SEQUENCE [LARGE SCALE GENOMIC DNA]</scope>
    <source>
        <strain evidence="4 5">KK5PA1</strain>
    </source>
</reference>
<feature type="coiled-coil region" evidence="1">
    <location>
        <begin position="128"/>
        <end position="155"/>
    </location>
</feature>
<accession>A0ABS2TU06</accession>
<comment type="caution">
    <text evidence="4">The sequence shown here is derived from an EMBL/GenBank/DDBJ whole genome shotgun (WGS) entry which is preliminary data.</text>
</comment>
<dbReference type="Proteomes" id="UP000749040">
    <property type="component" value="Unassembled WGS sequence"/>
</dbReference>
<dbReference type="SUPFAM" id="SSF53474">
    <property type="entry name" value="alpha/beta-Hydrolases"/>
    <property type="match status" value="1"/>
</dbReference>
<keyword evidence="1" id="KW-0175">Coiled coil</keyword>
<evidence type="ECO:0000313" key="5">
    <source>
        <dbReference type="Proteomes" id="UP000749040"/>
    </source>
</evidence>
<name>A0ABS2TU06_9ACTN</name>
<feature type="domain" description="DUF1023" evidence="3">
    <location>
        <begin position="303"/>
        <end position="467"/>
    </location>
</feature>
<dbReference type="EMBL" id="JADKYB010000010">
    <property type="protein sequence ID" value="MBM9506820.1"/>
    <property type="molecule type" value="Genomic_DNA"/>
</dbReference>
<keyword evidence="5" id="KW-1185">Reference proteome</keyword>
<evidence type="ECO:0000313" key="4">
    <source>
        <dbReference type="EMBL" id="MBM9506820.1"/>
    </source>
</evidence>
<gene>
    <name evidence="4" type="ORF">ITX44_20165</name>
</gene>
<protein>
    <recommendedName>
        <fullName evidence="3">DUF1023 domain-containing protein</fullName>
    </recommendedName>
</protein>
<sequence>MPDSFALLWRLDVESIAEAARKWRSLSQELGSAHTRHQLHVTAPLRRAGWSGEAATEAFGFLAGVEERLAIGRIEAETIGTVLTVVHQRMEQAQSSLRAVVREAEASGYAVDDAGTVTAPRSTNRYEAEEAGAELAGYRRRIDAALEAASQASEDGRNALAVLHGDVMGQYRQHAFNEAGVDAHTAMELLGVRPPRPPRDPKAAAKWWSGLSPDERREYVLLYPQLIGGLDGLPATVRDDANRLVLDGQLDSPDFATGHDYGVASDAVLDPRYRRLMKVKDTLDSYEGAPPGQELYLLGFNSAGDGQVIIAQGNPDTAAHTGVYVPGTGTTMDSTPGSVDRIDRLRQAAQAAHPDGAVSTVFWLGYDAPELNTSVVTLGRAEAGAPDLRHFVEGTRAAQGSGHHQITVIGHSYGSTLVGAAAKNGMLGADDIVAVGSPGMDVAYASSFGIPRDHVYAGASPNDPVAQDLAGWLGEKPTSDAFGGNEFTVAPGGHSSYFDQGSAGLENMGRIIAGRRPTLVHPAPPTDPALGLYPHSYPH</sequence>
<dbReference type="Pfam" id="PF06259">
    <property type="entry name" value="Abhydrolase_8"/>
    <property type="match status" value="1"/>
</dbReference>
<dbReference type="InterPro" id="IPR029058">
    <property type="entry name" value="AB_hydrolase_fold"/>
</dbReference>
<evidence type="ECO:0000256" key="1">
    <source>
        <dbReference type="SAM" id="Coils"/>
    </source>
</evidence>
<proteinExistence type="predicted"/>
<dbReference type="Gene3D" id="3.40.50.1820">
    <property type="entry name" value="alpha/beta hydrolase"/>
    <property type="match status" value="1"/>
</dbReference>
<feature type="region of interest" description="Disordered" evidence="2">
    <location>
        <begin position="518"/>
        <end position="539"/>
    </location>
</feature>
<evidence type="ECO:0000256" key="2">
    <source>
        <dbReference type="SAM" id="MobiDB-lite"/>
    </source>
</evidence>
<dbReference type="RefSeq" id="WP_205358685.1">
    <property type="nucleotide sequence ID" value="NZ_JADKYB010000010.1"/>
</dbReference>
<dbReference type="InterPro" id="IPR010427">
    <property type="entry name" value="DUF1023"/>
</dbReference>